<dbReference type="PANTHER" id="PTHR48081:SF33">
    <property type="entry name" value="KYNURENINE FORMAMIDASE"/>
    <property type="match status" value="1"/>
</dbReference>
<gene>
    <name evidence="3" type="ORF">Acor_02920</name>
</gene>
<accession>A0A5M3VU23</accession>
<evidence type="ECO:0000313" key="4">
    <source>
        <dbReference type="Proteomes" id="UP000334990"/>
    </source>
</evidence>
<dbReference type="InterPro" id="IPR049492">
    <property type="entry name" value="BD-FAE-like_dom"/>
</dbReference>
<sequence length="443" mass="46548">MTPMPTPHVPAATNSAHVPAVADPGLVADPAHTPLTSSAHIPVAADPRLATDPAHVPLAADPRLVTDPAHIPAVADPLTSSAHVLVVAGPGLVADPSLLRQVGEAEWEQLGVPGRLVTVTCAGEFGEVLHEAGRDRSCAIVALPGPDAGVRALLSRPGPQTVWYDMADVGPVAFAAGSSHLSGRGLWGLTWAIRHAVHRLRHPARRIAYGQDAEQWGELRLPPDHDGHALPVAVLVHGGYWRSIWAADLMDALAIDLARRGYAAWNLEYRRPDRHGWQATTEDVAAGIAALTAVADVPLDLDRVAVIGHSAGGQLALRAAADGPGIALAVSLAGVVDLTEGERRRVGTGAVPLALGGTRADLPEVYASADPMSRLPAGVPQIIVQGCEDDLDLIDFNRRYVAKAHLTGDDVTHVEQAGDHFAVIDPASDIWHATAAQLDRRLR</sequence>
<dbReference type="Proteomes" id="UP000334990">
    <property type="component" value="Unassembled WGS sequence"/>
</dbReference>
<reference evidence="3 4" key="1">
    <citation type="submission" date="2019-10" db="EMBL/GenBank/DDBJ databases">
        <title>Whole genome shotgun sequence of Acrocarpospora corrugata NBRC 13972.</title>
        <authorList>
            <person name="Ichikawa N."/>
            <person name="Kimura A."/>
            <person name="Kitahashi Y."/>
            <person name="Komaki H."/>
            <person name="Oguchi A."/>
        </authorList>
    </citation>
    <scope>NUCLEOTIDE SEQUENCE [LARGE SCALE GENOMIC DNA]</scope>
    <source>
        <strain evidence="3 4">NBRC 13972</strain>
    </source>
</reference>
<dbReference type="Pfam" id="PF20434">
    <property type="entry name" value="BD-FAE"/>
    <property type="match status" value="1"/>
</dbReference>
<evidence type="ECO:0000256" key="1">
    <source>
        <dbReference type="ARBA" id="ARBA00022801"/>
    </source>
</evidence>
<dbReference type="PANTHER" id="PTHR48081">
    <property type="entry name" value="AB HYDROLASE SUPERFAMILY PROTEIN C4A8.06C"/>
    <property type="match status" value="1"/>
</dbReference>
<dbReference type="Gene3D" id="3.40.50.1820">
    <property type="entry name" value="alpha/beta hydrolase"/>
    <property type="match status" value="1"/>
</dbReference>
<dbReference type="InterPro" id="IPR029058">
    <property type="entry name" value="AB_hydrolase_fold"/>
</dbReference>
<feature type="domain" description="BD-FAE-like" evidence="2">
    <location>
        <begin position="221"/>
        <end position="389"/>
    </location>
</feature>
<dbReference type="RefSeq" id="WP_218034072.1">
    <property type="nucleotide sequence ID" value="NZ_BAAABN010000006.1"/>
</dbReference>
<dbReference type="InterPro" id="IPR050300">
    <property type="entry name" value="GDXG_lipolytic_enzyme"/>
</dbReference>
<dbReference type="GO" id="GO:0016787">
    <property type="term" value="F:hydrolase activity"/>
    <property type="evidence" value="ECO:0007669"/>
    <property type="project" value="UniProtKB-KW"/>
</dbReference>
<dbReference type="AlphaFoldDB" id="A0A5M3VU23"/>
<organism evidence="3 4">
    <name type="scientific">Acrocarpospora corrugata</name>
    <dbReference type="NCBI Taxonomy" id="35763"/>
    <lineage>
        <taxon>Bacteria</taxon>
        <taxon>Bacillati</taxon>
        <taxon>Actinomycetota</taxon>
        <taxon>Actinomycetes</taxon>
        <taxon>Streptosporangiales</taxon>
        <taxon>Streptosporangiaceae</taxon>
        <taxon>Acrocarpospora</taxon>
    </lineage>
</organism>
<keyword evidence="1" id="KW-0378">Hydrolase</keyword>
<dbReference type="SUPFAM" id="SSF53474">
    <property type="entry name" value="alpha/beta-Hydrolases"/>
    <property type="match status" value="1"/>
</dbReference>
<comment type="caution">
    <text evidence="3">The sequence shown here is derived from an EMBL/GenBank/DDBJ whole genome shotgun (WGS) entry which is preliminary data.</text>
</comment>
<protein>
    <recommendedName>
        <fullName evidence="2">BD-FAE-like domain-containing protein</fullName>
    </recommendedName>
</protein>
<proteinExistence type="predicted"/>
<dbReference type="EMBL" id="BLAD01000035">
    <property type="protein sequence ID" value="GER98230.1"/>
    <property type="molecule type" value="Genomic_DNA"/>
</dbReference>
<evidence type="ECO:0000259" key="2">
    <source>
        <dbReference type="Pfam" id="PF20434"/>
    </source>
</evidence>
<evidence type="ECO:0000313" key="3">
    <source>
        <dbReference type="EMBL" id="GER98230.1"/>
    </source>
</evidence>
<name>A0A5M3VU23_9ACTN</name>
<keyword evidence="4" id="KW-1185">Reference proteome</keyword>